<name>A0ABW4ZKR2_9SPHI</name>
<gene>
    <name evidence="3" type="ORF">ACFSJU_09745</name>
</gene>
<keyword evidence="1" id="KW-0472">Membrane</keyword>
<dbReference type="EMBL" id="JBHUHZ010000001">
    <property type="protein sequence ID" value="MFD2162673.1"/>
    <property type="molecule type" value="Genomic_DNA"/>
</dbReference>
<proteinExistence type="predicted"/>
<dbReference type="Pfam" id="PF04024">
    <property type="entry name" value="PspC"/>
    <property type="match status" value="1"/>
</dbReference>
<feature type="transmembrane region" description="Helical" evidence="1">
    <location>
        <begin position="34"/>
        <end position="57"/>
    </location>
</feature>
<keyword evidence="1" id="KW-0812">Transmembrane</keyword>
<keyword evidence="4" id="KW-1185">Reference proteome</keyword>
<dbReference type="Proteomes" id="UP001597387">
    <property type="component" value="Unassembled WGS sequence"/>
</dbReference>
<comment type="caution">
    <text evidence="3">The sequence shown here is derived from an EMBL/GenBank/DDBJ whole genome shotgun (WGS) entry which is preliminary data.</text>
</comment>
<reference evidence="4" key="1">
    <citation type="journal article" date="2019" name="Int. J. Syst. Evol. Microbiol.">
        <title>The Global Catalogue of Microorganisms (GCM) 10K type strain sequencing project: providing services to taxonomists for standard genome sequencing and annotation.</title>
        <authorList>
            <consortium name="The Broad Institute Genomics Platform"/>
            <consortium name="The Broad Institute Genome Sequencing Center for Infectious Disease"/>
            <person name="Wu L."/>
            <person name="Ma J."/>
        </authorList>
    </citation>
    <scope>NUCLEOTIDE SEQUENCE [LARGE SCALE GENOMIC DNA]</scope>
    <source>
        <strain evidence="4">KCTC 42217</strain>
    </source>
</reference>
<sequence length="73" mass="8706">MLQKILVYFEKQSFGVCTYIGERFAMSTSKIRLFFIYTSVLSVGFPIIFYFFAAFVLGFKNYVKRIRTTIWDF</sequence>
<evidence type="ECO:0000313" key="4">
    <source>
        <dbReference type="Proteomes" id="UP001597387"/>
    </source>
</evidence>
<protein>
    <submittedName>
        <fullName evidence="3">PspC domain-containing protein</fullName>
    </submittedName>
</protein>
<feature type="domain" description="Phage shock protein PspC N-terminal" evidence="2">
    <location>
        <begin position="14"/>
        <end position="57"/>
    </location>
</feature>
<keyword evidence="1" id="KW-1133">Transmembrane helix</keyword>
<accession>A0ABW4ZKR2</accession>
<dbReference type="RefSeq" id="WP_255903141.1">
    <property type="nucleotide sequence ID" value="NZ_JBHUHZ010000001.1"/>
</dbReference>
<organism evidence="3 4">
    <name type="scientific">Paradesertivirga mongoliensis</name>
    <dbReference type="NCBI Taxonomy" id="2100740"/>
    <lineage>
        <taxon>Bacteria</taxon>
        <taxon>Pseudomonadati</taxon>
        <taxon>Bacteroidota</taxon>
        <taxon>Sphingobacteriia</taxon>
        <taxon>Sphingobacteriales</taxon>
        <taxon>Sphingobacteriaceae</taxon>
        <taxon>Paradesertivirga</taxon>
    </lineage>
</organism>
<dbReference type="InterPro" id="IPR007168">
    <property type="entry name" value="Phageshock_PspC_N"/>
</dbReference>
<evidence type="ECO:0000313" key="3">
    <source>
        <dbReference type="EMBL" id="MFD2162673.1"/>
    </source>
</evidence>
<evidence type="ECO:0000259" key="2">
    <source>
        <dbReference type="Pfam" id="PF04024"/>
    </source>
</evidence>
<evidence type="ECO:0000256" key="1">
    <source>
        <dbReference type="SAM" id="Phobius"/>
    </source>
</evidence>